<dbReference type="HOGENOM" id="CLU_3014933_0_0_1"/>
<name>K5VLP5_PHACS</name>
<dbReference type="Proteomes" id="UP000008370">
    <property type="component" value="Unassembled WGS sequence"/>
</dbReference>
<dbReference type="InParanoid" id="K5VLP5"/>
<protein>
    <submittedName>
        <fullName evidence="1">Uncharacterized protein</fullName>
    </submittedName>
</protein>
<evidence type="ECO:0000313" key="2">
    <source>
        <dbReference type="Proteomes" id="UP000008370"/>
    </source>
</evidence>
<dbReference type="AlphaFoldDB" id="K5VLP5"/>
<proteinExistence type="predicted"/>
<dbReference type="RefSeq" id="XP_007398663.1">
    <property type="nucleotide sequence ID" value="XM_007398601.1"/>
</dbReference>
<sequence length="56" mass="6391">MTRVLKPRRGALRQGLKKCMESIQGDELAARLHVQRKAVVGSNMPGTLNYTRFHRI</sequence>
<gene>
    <name evidence="1" type="ORF">PHACADRAFT_260630</name>
</gene>
<organism evidence="1 2">
    <name type="scientific">Phanerochaete carnosa (strain HHB-10118-sp)</name>
    <name type="common">White-rot fungus</name>
    <name type="synonym">Peniophora carnosa</name>
    <dbReference type="NCBI Taxonomy" id="650164"/>
    <lineage>
        <taxon>Eukaryota</taxon>
        <taxon>Fungi</taxon>
        <taxon>Dikarya</taxon>
        <taxon>Basidiomycota</taxon>
        <taxon>Agaricomycotina</taxon>
        <taxon>Agaricomycetes</taxon>
        <taxon>Polyporales</taxon>
        <taxon>Phanerochaetaceae</taxon>
        <taxon>Phanerochaete</taxon>
    </lineage>
</organism>
<dbReference type="EMBL" id="JH930475">
    <property type="protein sequence ID" value="EKM52313.1"/>
    <property type="molecule type" value="Genomic_DNA"/>
</dbReference>
<reference evidence="1 2" key="1">
    <citation type="journal article" date="2012" name="BMC Genomics">
        <title>Comparative genomics of the white-rot fungi, Phanerochaete carnosa and P. chrysosporium, to elucidate the genetic basis of the distinct wood types they colonize.</title>
        <authorList>
            <person name="Suzuki H."/>
            <person name="MacDonald J."/>
            <person name="Syed K."/>
            <person name="Salamov A."/>
            <person name="Hori C."/>
            <person name="Aerts A."/>
            <person name="Henrissat B."/>
            <person name="Wiebenga A."/>
            <person name="vanKuyk P.A."/>
            <person name="Barry K."/>
            <person name="Lindquist E."/>
            <person name="LaButti K."/>
            <person name="Lapidus A."/>
            <person name="Lucas S."/>
            <person name="Coutinho P."/>
            <person name="Gong Y."/>
            <person name="Samejima M."/>
            <person name="Mahadevan R."/>
            <person name="Abou-Zaid M."/>
            <person name="de Vries R.P."/>
            <person name="Igarashi K."/>
            <person name="Yadav J.S."/>
            <person name="Grigoriev I.V."/>
            <person name="Master E.R."/>
        </authorList>
    </citation>
    <scope>NUCLEOTIDE SEQUENCE [LARGE SCALE GENOMIC DNA]</scope>
    <source>
        <strain evidence="1 2">HHB-10118-sp</strain>
    </source>
</reference>
<evidence type="ECO:0000313" key="1">
    <source>
        <dbReference type="EMBL" id="EKM52313.1"/>
    </source>
</evidence>
<dbReference type="KEGG" id="pco:PHACADRAFT_260630"/>
<accession>K5VLP5</accession>
<dbReference type="GeneID" id="18917774"/>
<keyword evidence="2" id="KW-1185">Reference proteome</keyword>